<feature type="signal peptide" evidence="4">
    <location>
        <begin position="1"/>
        <end position="22"/>
    </location>
</feature>
<dbReference type="Gene3D" id="3.40.190.10">
    <property type="entry name" value="Periplasmic binding protein-like II"/>
    <property type="match status" value="2"/>
</dbReference>
<comment type="similarity">
    <text evidence="2">Belongs to the bacterial solute-binding protein SsuA/TauA family.</text>
</comment>
<proteinExistence type="inferred from homology"/>
<organism evidence="6 7">
    <name type="scientific">Candidatus Stercoripulliclostridium pullicola</name>
    <dbReference type="NCBI Taxonomy" id="2840953"/>
    <lineage>
        <taxon>Bacteria</taxon>
        <taxon>Bacillati</taxon>
        <taxon>Bacillota</taxon>
        <taxon>Clostridia</taxon>
        <taxon>Eubacteriales</taxon>
        <taxon>Candidatus Stercoripulliclostridium</taxon>
    </lineage>
</organism>
<reference evidence="6" key="1">
    <citation type="submission" date="2020-10" db="EMBL/GenBank/DDBJ databases">
        <authorList>
            <person name="Gilroy R."/>
        </authorList>
    </citation>
    <scope>NUCLEOTIDE SEQUENCE</scope>
    <source>
        <strain evidence="6">517</strain>
    </source>
</reference>
<name>A0A940DJM7_9FIRM</name>
<dbReference type="Proteomes" id="UP000727857">
    <property type="component" value="Unassembled WGS sequence"/>
</dbReference>
<evidence type="ECO:0000313" key="7">
    <source>
        <dbReference type="Proteomes" id="UP000727857"/>
    </source>
</evidence>
<dbReference type="PANTHER" id="PTHR30024:SF47">
    <property type="entry name" value="TAURINE-BINDING PERIPLASMIC PROTEIN"/>
    <property type="match status" value="1"/>
</dbReference>
<dbReference type="InterPro" id="IPR015168">
    <property type="entry name" value="SsuA/THI5"/>
</dbReference>
<dbReference type="PANTHER" id="PTHR30024">
    <property type="entry name" value="ALIPHATIC SULFONATES-BINDING PROTEIN-RELATED"/>
    <property type="match status" value="1"/>
</dbReference>
<dbReference type="AlphaFoldDB" id="A0A940DJM7"/>
<keyword evidence="3 4" id="KW-0732">Signal</keyword>
<protein>
    <submittedName>
        <fullName evidence="6">ABC transporter substrate-binding protein</fullName>
    </submittedName>
</protein>
<comment type="subcellular location">
    <subcellularLocation>
        <location evidence="1">Periplasm</location>
    </subcellularLocation>
</comment>
<sequence>MKKLISVALIAVLCTLCALCFAGCKDDNSDVVTIRLNEVTHSVFYAPLYVAINQGFFAEEGIEIELTNGGGADKSMTAVLSGQADIGLMGPEAAVYVKAAGSNNYPIVFGQLTKKDGSFLIGRNAVENFTWSSLAGSEIIGGRPGGMPAMTLEYALHLNGLDDGVNVKINYDVQFDLIASAFESGTGDYCTMFEPVASTYAEAGKGHIAASVGATAGDVPYTCFMATKNYISENRDTVLAFMRAIIKGIDFVTESSSQAIAAAIAPSFPDTSNEILASSVEAYKAIDAYKTTPVMEEKDFDKFIEILTFAGSLEAPVAFSDIIDNSIAEALLAS</sequence>
<feature type="domain" description="SsuA/THI5-like" evidence="5">
    <location>
        <begin position="46"/>
        <end position="255"/>
    </location>
</feature>
<evidence type="ECO:0000313" key="6">
    <source>
        <dbReference type="EMBL" id="MBO8424700.1"/>
    </source>
</evidence>
<dbReference type="GO" id="GO:0042597">
    <property type="term" value="C:periplasmic space"/>
    <property type="evidence" value="ECO:0007669"/>
    <property type="project" value="UniProtKB-SubCell"/>
</dbReference>
<evidence type="ECO:0000256" key="1">
    <source>
        <dbReference type="ARBA" id="ARBA00004418"/>
    </source>
</evidence>
<dbReference type="EMBL" id="JADINF010000171">
    <property type="protein sequence ID" value="MBO8424700.1"/>
    <property type="molecule type" value="Genomic_DNA"/>
</dbReference>
<evidence type="ECO:0000256" key="3">
    <source>
        <dbReference type="ARBA" id="ARBA00022729"/>
    </source>
</evidence>
<comment type="caution">
    <text evidence="6">The sequence shown here is derived from an EMBL/GenBank/DDBJ whole genome shotgun (WGS) entry which is preliminary data.</text>
</comment>
<dbReference type="SUPFAM" id="SSF53850">
    <property type="entry name" value="Periplasmic binding protein-like II"/>
    <property type="match status" value="1"/>
</dbReference>
<evidence type="ECO:0000259" key="5">
    <source>
        <dbReference type="Pfam" id="PF09084"/>
    </source>
</evidence>
<evidence type="ECO:0000256" key="2">
    <source>
        <dbReference type="ARBA" id="ARBA00010742"/>
    </source>
</evidence>
<feature type="chain" id="PRO_5038460171" evidence="4">
    <location>
        <begin position="23"/>
        <end position="334"/>
    </location>
</feature>
<gene>
    <name evidence="6" type="ORF">IAB16_06745</name>
</gene>
<evidence type="ECO:0000256" key="4">
    <source>
        <dbReference type="SAM" id="SignalP"/>
    </source>
</evidence>
<dbReference type="Pfam" id="PF09084">
    <property type="entry name" value="NMT1"/>
    <property type="match status" value="1"/>
</dbReference>
<accession>A0A940DJM7</accession>
<reference evidence="6" key="2">
    <citation type="journal article" date="2021" name="PeerJ">
        <title>Extensive microbial diversity within the chicken gut microbiome revealed by metagenomics and culture.</title>
        <authorList>
            <person name="Gilroy R."/>
            <person name="Ravi A."/>
            <person name="Getino M."/>
            <person name="Pursley I."/>
            <person name="Horton D.L."/>
            <person name="Alikhan N.F."/>
            <person name="Baker D."/>
            <person name="Gharbi K."/>
            <person name="Hall N."/>
            <person name="Watson M."/>
            <person name="Adriaenssens E.M."/>
            <person name="Foster-Nyarko E."/>
            <person name="Jarju S."/>
            <person name="Secka A."/>
            <person name="Antonio M."/>
            <person name="Oren A."/>
            <person name="Chaudhuri R.R."/>
            <person name="La Ragione R."/>
            <person name="Hildebrand F."/>
            <person name="Pallen M.J."/>
        </authorList>
    </citation>
    <scope>NUCLEOTIDE SEQUENCE</scope>
    <source>
        <strain evidence="6">517</strain>
    </source>
</reference>